<gene>
    <name evidence="1" type="ORF">M9Y10_018524</name>
</gene>
<evidence type="ECO:0000313" key="2">
    <source>
        <dbReference type="Proteomes" id="UP001470230"/>
    </source>
</evidence>
<keyword evidence="2" id="KW-1185">Reference proteome</keyword>
<organism evidence="1 2">
    <name type="scientific">Tritrichomonas musculus</name>
    <dbReference type="NCBI Taxonomy" id="1915356"/>
    <lineage>
        <taxon>Eukaryota</taxon>
        <taxon>Metamonada</taxon>
        <taxon>Parabasalia</taxon>
        <taxon>Tritrichomonadida</taxon>
        <taxon>Tritrichomonadidae</taxon>
        <taxon>Tritrichomonas</taxon>
    </lineage>
</organism>
<name>A0ABR2HNQ2_9EUKA</name>
<evidence type="ECO:0000313" key="1">
    <source>
        <dbReference type="EMBL" id="KAK8849933.1"/>
    </source>
</evidence>
<protein>
    <submittedName>
        <fullName evidence="1">Uncharacterized protein</fullName>
    </submittedName>
</protein>
<sequence length="92" mass="10950">MERKSEPLSTAEMYVIVIKKYGNKQEGLENWKTDLYKFVTPKFHDMLNSSSIEERKKAIEEVSIWVSTDETSFFFQNAWFKDVNNKTKTLQF</sequence>
<comment type="caution">
    <text evidence="1">The sequence shown here is derived from an EMBL/GenBank/DDBJ whole genome shotgun (WGS) entry which is preliminary data.</text>
</comment>
<dbReference type="EMBL" id="JAPFFF010000025">
    <property type="protein sequence ID" value="KAK8849933.1"/>
    <property type="molecule type" value="Genomic_DNA"/>
</dbReference>
<reference evidence="1 2" key="1">
    <citation type="submission" date="2024-04" db="EMBL/GenBank/DDBJ databases">
        <title>Tritrichomonas musculus Genome.</title>
        <authorList>
            <person name="Alves-Ferreira E."/>
            <person name="Grigg M."/>
            <person name="Lorenzi H."/>
            <person name="Galac M."/>
        </authorList>
    </citation>
    <scope>NUCLEOTIDE SEQUENCE [LARGE SCALE GENOMIC DNA]</scope>
    <source>
        <strain evidence="1 2">EAF2021</strain>
    </source>
</reference>
<dbReference type="Proteomes" id="UP001470230">
    <property type="component" value="Unassembled WGS sequence"/>
</dbReference>
<accession>A0ABR2HNQ2</accession>
<proteinExistence type="predicted"/>